<keyword evidence="4" id="KW-0547">Nucleotide-binding</keyword>
<keyword evidence="3" id="KW-0493">Microtubule</keyword>
<evidence type="ECO:0000259" key="13">
    <source>
        <dbReference type="Pfam" id="PF08393"/>
    </source>
</evidence>
<dbReference type="Pfam" id="PF08393">
    <property type="entry name" value="DHC_N2"/>
    <property type="match status" value="1"/>
</dbReference>
<dbReference type="Gene3D" id="1.20.1270.280">
    <property type="match status" value="1"/>
</dbReference>
<feature type="domain" description="Dynein heavy chain region D6 P-loop" evidence="12">
    <location>
        <begin position="3666"/>
        <end position="3779"/>
    </location>
</feature>
<feature type="domain" description="Dynein heavy chain C-terminal" evidence="20">
    <location>
        <begin position="3958"/>
        <end position="4262"/>
    </location>
</feature>
<dbReference type="InterPro" id="IPR042228">
    <property type="entry name" value="Dynein_linker_3"/>
</dbReference>
<dbReference type="EMBL" id="CAXAMM010005725">
    <property type="protein sequence ID" value="CAK9008348.1"/>
    <property type="molecule type" value="Genomic_DNA"/>
</dbReference>
<dbReference type="Gene3D" id="1.10.8.720">
    <property type="entry name" value="Region D6 of dynein motor"/>
    <property type="match status" value="1"/>
</dbReference>
<evidence type="ECO:0000256" key="2">
    <source>
        <dbReference type="ARBA" id="ARBA00022490"/>
    </source>
</evidence>
<keyword evidence="9" id="KW-0206">Cytoskeleton</keyword>
<keyword evidence="8" id="KW-0505">Motor protein</keyword>
<feature type="domain" description="Dynein heavy chain hydrolytic ATP-binding dynein motor region" evidence="14">
    <location>
        <begin position="1534"/>
        <end position="1865"/>
    </location>
</feature>
<dbReference type="InterPro" id="IPR004273">
    <property type="entry name" value="Dynein_heavy_D6_P-loop"/>
</dbReference>
<dbReference type="Gene3D" id="3.10.490.20">
    <property type="match status" value="1"/>
</dbReference>
<dbReference type="Pfam" id="PF03028">
    <property type="entry name" value="Dynein_heavy"/>
    <property type="match status" value="1"/>
</dbReference>
<name>A0ABP0J202_9DINO</name>
<dbReference type="Pfam" id="PF12774">
    <property type="entry name" value="AAA_6"/>
    <property type="match status" value="1"/>
</dbReference>
<dbReference type="Gene3D" id="1.10.8.1220">
    <property type="match status" value="1"/>
</dbReference>
<feature type="coiled-coil region" evidence="10">
    <location>
        <begin position="3361"/>
        <end position="3395"/>
    </location>
</feature>
<dbReference type="InterPro" id="IPR042219">
    <property type="entry name" value="AAA_lid_11_sf"/>
</dbReference>
<feature type="domain" description="Dynein heavy chain AAA 5 extension" evidence="18">
    <location>
        <begin position="2037"/>
        <end position="2188"/>
    </location>
</feature>
<evidence type="ECO:0000313" key="23">
    <source>
        <dbReference type="Proteomes" id="UP001642464"/>
    </source>
</evidence>
<dbReference type="Gene3D" id="1.20.140.100">
    <property type="entry name" value="Dynein heavy chain, N-terminal domain 2"/>
    <property type="match status" value="1"/>
</dbReference>
<evidence type="ECO:0000259" key="19">
    <source>
        <dbReference type="Pfam" id="PF18198"/>
    </source>
</evidence>
<feature type="domain" description="Dynein heavy chain linker" evidence="13">
    <location>
        <begin position="994"/>
        <end position="1401"/>
    </location>
</feature>
<dbReference type="PANTHER" id="PTHR22878:SF68">
    <property type="entry name" value="DYNEIN HEAVY CHAIN 6, AXONEMAL-LIKE"/>
    <property type="match status" value="1"/>
</dbReference>
<keyword evidence="7 10" id="KW-0175">Coiled coil</keyword>
<feature type="domain" description="Dynein heavy chain AAA lid" evidence="19">
    <location>
        <begin position="3811"/>
        <end position="3950"/>
    </location>
</feature>
<evidence type="ECO:0000259" key="17">
    <source>
        <dbReference type="Pfam" id="PF12781"/>
    </source>
</evidence>
<feature type="compositionally biased region" description="Basic and acidic residues" evidence="11">
    <location>
        <begin position="1"/>
        <end position="10"/>
    </location>
</feature>
<evidence type="ECO:0000313" key="22">
    <source>
        <dbReference type="EMBL" id="CAK9008348.1"/>
    </source>
</evidence>
<feature type="coiled-coil region" evidence="10">
    <location>
        <begin position="3053"/>
        <end position="3101"/>
    </location>
</feature>
<dbReference type="Gene3D" id="1.10.472.130">
    <property type="match status" value="1"/>
</dbReference>
<reference evidence="22 23" key="1">
    <citation type="submission" date="2024-02" db="EMBL/GenBank/DDBJ databases">
        <authorList>
            <person name="Chen Y."/>
            <person name="Shah S."/>
            <person name="Dougan E. K."/>
            <person name="Thang M."/>
            <person name="Chan C."/>
        </authorList>
    </citation>
    <scope>NUCLEOTIDE SEQUENCE [LARGE SCALE GENOMIC DNA]</scope>
</reference>
<evidence type="ECO:0000256" key="3">
    <source>
        <dbReference type="ARBA" id="ARBA00022701"/>
    </source>
</evidence>
<dbReference type="InterPro" id="IPR024743">
    <property type="entry name" value="Dynein_HC_stalk"/>
</dbReference>
<feature type="domain" description="Dynein heavy chain ATP-binding dynein motor region" evidence="17">
    <location>
        <begin position="3197"/>
        <end position="3420"/>
    </location>
</feature>
<organism evidence="22 23">
    <name type="scientific">Durusdinium trenchii</name>
    <dbReference type="NCBI Taxonomy" id="1381693"/>
    <lineage>
        <taxon>Eukaryota</taxon>
        <taxon>Sar</taxon>
        <taxon>Alveolata</taxon>
        <taxon>Dinophyceae</taxon>
        <taxon>Suessiales</taxon>
        <taxon>Symbiodiniaceae</taxon>
        <taxon>Durusdinium</taxon>
    </lineage>
</organism>
<evidence type="ECO:0000259" key="20">
    <source>
        <dbReference type="Pfam" id="PF18199"/>
    </source>
</evidence>
<dbReference type="InterPro" id="IPR026983">
    <property type="entry name" value="DHC"/>
</dbReference>
<dbReference type="Pfam" id="PF22597">
    <property type="entry name" value="DYN_lid"/>
    <property type="match status" value="1"/>
</dbReference>
<dbReference type="Gene3D" id="1.20.920.30">
    <property type="match status" value="1"/>
</dbReference>
<dbReference type="SUPFAM" id="SSF52540">
    <property type="entry name" value="P-loop containing nucleoside triphosphate hydrolases"/>
    <property type="match status" value="4"/>
</dbReference>
<feature type="region of interest" description="Disordered" evidence="11">
    <location>
        <begin position="1"/>
        <end position="55"/>
    </location>
</feature>
<dbReference type="InterPro" id="IPR043157">
    <property type="entry name" value="Dynein_AAA1S"/>
</dbReference>
<dbReference type="InterPro" id="IPR041658">
    <property type="entry name" value="AAA_lid_11"/>
</dbReference>
<evidence type="ECO:0000259" key="12">
    <source>
        <dbReference type="Pfam" id="PF03028"/>
    </source>
</evidence>
<dbReference type="Gene3D" id="1.10.287.2620">
    <property type="match status" value="1"/>
</dbReference>
<dbReference type="Pfam" id="PF18198">
    <property type="entry name" value="AAA_lid_11"/>
    <property type="match status" value="1"/>
</dbReference>
<evidence type="ECO:0000256" key="11">
    <source>
        <dbReference type="SAM" id="MobiDB-lite"/>
    </source>
</evidence>
<evidence type="ECO:0000256" key="5">
    <source>
        <dbReference type="ARBA" id="ARBA00022840"/>
    </source>
</evidence>
<evidence type="ECO:0000259" key="18">
    <source>
        <dbReference type="Pfam" id="PF17852"/>
    </source>
</evidence>
<evidence type="ECO:0000259" key="21">
    <source>
        <dbReference type="Pfam" id="PF22597"/>
    </source>
</evidence>
<dbReference type="Pfam" id="PF12775">
    <property type="entry name" value="AAA_7"/>
    <property type="match status" value="1"/>
</dbReference>
<evidence type="ECO:0008006" key="24">
    <source>
        <dbReference type="Google" id="ProtNLM"/>
    </source>
</evidence>
<dbReference type="Gene3D" id="1.20.920.20">
    <property type="match status" value="1"/>
</dbReference>
<dbReference type="Gene3D" id="1.20.58.1120">
    <property type="match status" value="1"/>
</dbReference>
<sequence>MANRSAEFKHIGGQRTLVSQREPAGGVLPSIEGGGSSSSNAVPGFTPRGLNTPRGLQKQRGILSEVVRTHEADEIKACNLGPKSAREGRSDTEPVKRPARASCFQLSRKMRDVAESALPAVIQPSTAVVPPKVIKVHNHRPGDIPRKVTVERQQKRFEGMDIEELLQARGISFQTARWEEGHWLTLDDFDNTEYDIRSPQQWIEMGLQDEENSLPVSATGLRLNEDRAGSWQACVAVGTEGARTLVRWISHGEVEMYGEPTPLTRLQILYHGEDPETHADRIQFAFESLKQAQSRAQLNFFIDNMPSDDIQCLDTDQVSRVLELARNSPSLREGSLETAANGLVKEANLDFARTMNKIIFISHKLQSEGIDTDKSPSPSQAMFESVNIDELDDDSSFDRPVPMFSLWPVPEYSFTDTFSSFCFASLLIKPEVVSTNVAVAEECLWLLSQCIYNIRYTEATRLDYFAQLQKAVITATSQRVKEHWVNKLQKIMLQHFSNVGKGWFSIHETNPDTYRQGKMRKLLSVLRFIMQDTLRYFALDSVAQYCESMERYCPVQVDVQDLLQVESIFETPDPSTETAPPRLFHKAASAFMDVFLLSKRGQSSNGASTAVGPIAVGDGFVDPQAGQCREPKEGLFILELRHSEDKQHFVYSSDGAQVVDVCKKVLDQGLQSLADVPQLDALVVPQLFRTVVHKQVLSTVEVTEPWVVYRRDLLVAKLEKTLPALGEFIQLFEPYQSLLRLDPAEYVKEKAAAEISTDEAKQFILEHIDEEQKVLDAIPDSSVVGLFEIHCSEIRKVLASRHRKIVELLEDMLLQRFRDSAQEVADTFQGIFAQLRKAPKNIEQSTELREFMSGVPGEVGKMSPDIAKCIQIFTVLEGFEVKLTSDDAYQRWRVFACPKQTFDLMAQVEQDLAKAEKGYLKEMQQEQTDFDENLVDLAGIVDTFSQYSNLANIKEIHENVESVNERLKQASGQAKLFNSREALFGQESSDYSHLQQLQKEWEPFSNLWVTAYHWIEDSEKWMNGPFQEIDAKYCEQWVTSGAKTLFKTVRALEKREDAGKVLKIARDIKEQIDAFQPYLPIVTGLRNAGMRERHWAQVSELVGQDVSPEMEDFTLKNFVSIGMLEHVSKINDIGEKSGKELSIETQLTSMINAWDNMKFDCSEPYRNTQTYILKGADEVIALVDEQIVITQAMQFSPFNKPFKEDIDAWAEKLLYVSECLDGWLKVQRAWMYLQPIFDSPDIMKQLPTEGKKFRLVDSKWRQTMARLHQNGAALQACSMEGLLETWNNANADLDMVQKGLDDYLETKRGAFARFYFLSNDELLEILSQTKDPLRVQPFLSKVFEAMKKLTFTSDLSATQMVSKEGEIIDFVSPVHTTGKNVETWMTEVENQMLAAIREVIKIGVETYIDTPRTEWVLKQPGQVCLNSSQVHWTAEVEEAIDAAALSDYFSKLSDQLMGLVRLVRGDISKLQRMSIGALIVIDVHAKDTVEKMAKDNITDVFSFEWISQLRYYWEVDDRSTENLWVRMVQTPFPYGYEYLGNSFRLVITPLTDMCYMTLMGAQSLNLGGAPAGPAGTGKTETTKDLAKALAKQCVVFNCSPEMDYLMVGKFFKGLASSGAWCCFDEFNRIYIEVLSVIAQQLLQLFTAKQSLESYNDTCELEFDSTLITMKPTFNVFITMNPGYAGRSELPDNLAALFRPMAMMVPDYGLIGEISFYAFGFEKGRHLAKKMVTTFQLCSEQLSAQSHYDYGMRAVKTVIEAAGLNKRQYPEQSESQILLRALRDVNVPKFLKDDLPLFENIISDLFPGVERPQMDYGRLEEACHTESLTQNLQPVPYFVKKQFELFDMIQVRHGMMLVGPTGGGKTCCYRSLQRACTSLLDPSKAASPYQKVHVHCLNPKSITQNQLYGSFDEITREWSDGVAAEEIRNATRDAAQPDHHWVMFDGPVDALWIESMNTVLDDNKKLCLVSGEIIALTAQMRMMFEVEDLEVASPATVSRCGMIYMEPESLGFQPLFDSWLSALPETFSFQPDIGSRLRRYCEDLLPLSVAYVRKCCKEVVQTQDSNLVQSLFRMLDCYFAPFRPTELRPAAAFKEEVAGFLPHVTPLFFFAMVWSLGGSCEGSTRSAFSKLIWAIASQDSHRTLEDQMQGLNVELPAVQNGIKFEGLEVGAFIYDYFYDVEKSEWIPWMQTIPAFEIPRGARYEEIVVPSVDSVRLVYAFQILVTHDKHVLCPGPTGTGKSVNISMWLQKQAPENFQGVFVNFSAQTHVNQFQDLIDSKLEKRRRGVYGPPAGKKMVLFVDDLNMPQKEYYGAQPPIELLRQWHDHGGWYNRKELKKFEITDMVMASAMGPPGGGRTFITERLKRHYNVLAYSDLQDESIAQIFQTMAGYFFSGFDEVIQLTIPSMIHCTVGIFKQALKDLLPTPAKSHYLFNLRDIWRVFLGLCTLSSKKANVRDVVIRCWCHEIQRVFGDRLTDNQDSKWMATQIRGHLEESFQAPYESIYVRERLIFASFLNQDAEQRYYEEVLDVQAMKDCIEEYLDEYNSVSALQMPLVMFLDACEHCARICRVLSQPSGNVLLLGVGGSGRQSLTRLSTHMNECECFQIEVAKGYGMSEFRDDVKKCLMKCGVEDKVQVFLFCDTQIVKEDFVEAINNVLNSGDVPNLYANEDMEAISGACRQLCQSMGMQPNKANLFSAYLSRVKKNVHVVLAFSPVGDGFRSRLRMFPSLVNCCTINWFREWPAEALYSVAKQQLTLNSVQLNKFEGSLKLFQVMHMSVELASKQFLAKNKRHVYVTPTSYLELLSSFISVLAMKRKQVGTQQKRYKVGLEKIGDAEKQVSGLQQMLVEKKPQLEKTQKEVGEMMKVIEVDKAAAQEVSTKVANEEAEAKTKAEATQAIKDDAQKDLDEALPALDTAVACLKKLKTAHIQEVKALANPPAGVRLACEAICVMFQLKPVKKNDPNTPGKKIDDYWETSQKEILQDPKALLDRLFNFDKDNIPDRVIQAITPYMEREDFDPAAIKKASIACEALCLWVGAMYKYHFVAKAVEPKRQLLREAEADLAECMGKLEAAQAALREVHDKIQKLEADYNQGIARQESLQQDMALCEIKLERAHKLIGGLGGEKARWADNVIKLTEQLELLPGDCIVAAGMVSYTGPFTSEYRTNFEQEWLKELDKESIAHNEECNMRSVLGEPVKIQQWVVYSLPNDNLSIENAIIIDRSRRWPLMIDPQRQANKYIKNMGKDIETGFDVCKMSETNFLRTLELGIQFGKWILLENIGLSLDPALEPILQQQKVRDGSGFTIKLGDKSINYANTFKFYMTTTLPNPHYSPETSVKVTLLNFAITPTGLEDQMLGIVVAKERPDLEEQKSQLVKDNAKMNKQLKEIEDEILHLLSASEGDVLEDDTLVDKVTASKQVSLDIGEKQEVAKATEIDIDNARESYRPVAYRTAVLFFGIVELANIDPMYQYSLQWFQQLFQLAVDQSPKCDVLEERLEILQDFFTESLYQNICRGLFEKDKTLFSFALCIRIMKGDNRVDDAELRYLLVGPTSDMLEKGPMIPAEWVGSQRWNEILTLARLPAFRGFETAIVSNLEDFQRIYDSIEAEKEPLPEPWEKKLSPLQRLCFVRSFRIDCLKAAIIDFITQEIGGKFVDPPTFDIAKSYADSVNTTPLIFILSPGTDPVSDVIRFAEQVGMAKKFEPISLGQGQGPRAQKLIDSARQSGGWVLLSNCHLMQSWMPTLEAIVEQLDPETMSNNFRLWLTSMPAKSFPVQVLQNGVKMTNEPPSGLRANLLRSYSTVSDKLFEESNKPSVFKSLLFGFCFFHAVVQDRRKFGPIGWNIPYGFTPEDLAVCRQQLMLFVNKYKDVPYKVLNFLGAQINYGGRVTDDKDKLLISTILATFICPEAVNQTDKYKYSASGLYYAPNAENVEDFVEYIRGLPLYPMPEAFGLHDNCNITCAQEEAFKLLLGMQSMVSAGGGGGDGKSADDVMDATAASIQDKLPRAFALDVCEQKFPTRYEESMNTVVKQECLRYNKLLTEMDSSLKAFRKAIKGLIVMTAELEEVGKSMFINEVPEMWSKKGPLSLKPLSSWFPDIIARVAFFQNWNDLGKTPPVHWISGIFFPQAFFTGAMQNYARKHEEEIDLLSFSQKVMDNVTNPKKELTSPPEDGVYIYGLFIEGARWDTGTHMVQDSQPKVLFTELPLLWFLPVKDRKPNPKDYRCPTYKVLSRKGTLLTTGHSTNFVLYLELPTDQAVSKWIKAGVASFLALKH</sequence>
<keyword evidence="2" id="KW-0963">Cytoplasm</keyword>
<dbReference type="Proteomes" id="UP001642464">
    <property type="component" value="Unassembled WGS sequence"/>
</dbReference>
<dbReference type="InterPro" id="IPR024317">
    <property type="entry name" value="Dynein_heavy_chain_D4_dom"/>
</dbReference>
<comment type="caution">
    <text evidence="22">The sequence shown here is derived from an EMBL/GenBank/DDBJ whole genome shotgun (WGS) entry which is preliminary data.</text>
</comment>
<evidence type="ECO:0000256" key="9">
    <source>
        <dbReference type="ARBA" id="ARBA00023212"/>
    </source>
</evidence>
<accession>A0ABP0J202</accession>
<evidence type="ECO:0000256" key="10">
    <source>
        <dbReference type="SAM" id="Coils"/>
    </source>
</evidence>
<dbReference type="Pfam" id="PF17852">
    <property type="entry name" value="Dynein_AAA_lid"/>
    <property type="match status" value="1"/>
</dbReference>
<dbReference type="InterPro" id="IPR041466">
    <property type="entry name" value="Dynein_AAA5_ext"/>
</dbReference>
<dbReference type="Pfam" id="PF12781">
    <property type="entry name" value="AAA_9"/>
    <property type="match status" value="1"/>
</dbReference>
<dbReference type="Pfam" id="PF12780">
    <property type="entry name" value="AAA_8"/>
    <property type="match status" value="1"/>
</dbReference>
<evidence type="ECO:0000259" key="15">
    <source>
        <dbReference type="Pfam" id="PF12777"/>
    </source>
</evidence>
<dbReference type="Pfam" id="PF12777">
    <property type="entry name" value="MT"/>
    <property type="match status" value="1"/>
</dbReference>
<dbReference type="InterPro" id="IPR013602">
    <property type="entry name" value="Dynein_heavy_linker"/>
</dbReference>
<feature type="domain" description="Dynein 2 heavy chain 1 cytoplasmic ATPase lid" evidence="21">
    <location>
        <begin position="2403"/>
        <end position="2478"/>
    </location>
</feature>
<comment type="subcellular location">
    <subcellularLocation>
        <location evidence="1">Cytoplasm</location>
        <location evidence="1">Cytoskeleton</location>
    </subcellularLocation>
</comment>
<evidence type="ECO:0000256" key="7">
    <source>
        <dbReference type="ARBA" id="ARBA00023054"/>
    </source>
</evidence>
<keyword evidence="5" id="KW-0067">ATP-binding</keyword>
<feature type="domain" description="Dynein heavy chain AAA module D4" evidence="16">
    <location>
        <begin position="2550"/>
        <end position="2806"/>
    </location>
</feature>
<dbReference type="InterPro" id="IPR041228">
    <property type="entry name" value="Dynein_C"/>
</dbReference>
<dbReference type="InterPro" id="IPR035706">
    <property type="entry name" value="AAA_9"/>
</dbReference>
<feature type="domain" description="Dynein heavy chain coiled coil stalk" evidence="15">
    <location>
        <begin position="2822"/>
        <end position="3169"/>
    </location>
</feature>
<dbReference type="InterPro" id="IPR042222">
    <property type="entry name" value="Dynein_2_N"/>
</dbReference>
<evidence type="ECO:0000256" key="8">
    <source>
        <dbReference type="ARBA" id="ARBA00023175"/>
    </source>
</evidence>
<evidence type="ECO:0000256" key="6">
    <source>
        <dbReference type="ARBA" id="ARBA00023017"/>
    </source>
</evidence>
<dbReference type="Gene3D" id="3.20.180.20">
    <property type="entry name" value="Dynein heavy chain, N-terminal domain 2"/>
    <property type="match status" value="1"/>
</dbReference>
<dbReference type="PANTHER" id="PTHR22878">
    <property type="entry name" value="DYNEIN HEAVY CHAIN 6, AXONEMAL-LIKE-RELATED"/>
    <property type="match status" value="1"/>
</dbReference>
<evidence type="ECO:0000256" key="1">
    <source>
        <dbReference type="ARBA" id="ARBA00004245"/>
    </source>
</evidence>
<keyword evidence="6" id="KW-0243">Dynein</keyword>
<dbReference type="InterPro" id="IPR035699">
    <property type="entry name" value="AAA_6"/>
</dbReference>
<keyword evidence="23" id="KW-1185">Reference proteome</keyword>
<dbReference type="InterPro" id="IPR054354">
    <property type="entry name" value="DYNC2H1-like_lid"/>
</dbReference>
<dbReference type="Gene3D" id="3.40.50.300">
    <property type="entry name" value="P-loop containing nucleotide triphosphate hydrolases"/>
    <property type="match status" value="5"/>
</dbReference>
<evidence type="ECO:0000256" key="4">
    <source>
        <dbReference type="ARBA" id="ARBA00022741"/>
    </source>
</evidence>
<dbReference type="InterPro" id="IPR043160">
    <property type="entry name" value="Dynein_C_barrel"/>
</dbReference>
<dbReference type="Gene3D" id="6.10.140.1060">
    <property type="match status" value="1"/>
</dbReference>
<dbReference type="Pfam" id="PF18199">
    <property type="entry name" value="Dynein_C"/>
    <property type="match status" value="1"/>
</dbReference>
<proteinExistence type="predicted"/>
<protein>
    <recommendedName>
        <fullName evidence="24">Dynein heavy chain</fullName>
    </recommendedName>
</protein>
<evidence type="ECO:0000259" key="14">
    <source>
        <dbReference type="Pfam" id="PF12774"/>
    </source>
</evidence>
<dbReference type="InterPro" id="IPR027417">
    <property type="entry name" value="P-loop_NTPase"/>
</dbReference>
<dbReference type="Gene3D" id="1.10.8.710">
    <property type="match status" value="1"/>
</dbReference>
<evidence type="ECO:0000259" key="16">
    <source>
        <dbReference type="Pfam" id="PF12780"/>
    </source>
</evidence>
<gene>
    <name evidence="22" type="ORF">SCF082_LOCUS9824</name>
</gene>